<dbReference type="GO" id="GO:0016616">
    <property type="term" value="F:oxidoreductase activity, acting on the CH-OH group of donors, NAD or NADP as acceptor"/>
    <property type="evidence" value="ECO:0007669"/>
    <property type="project" value="TreeGrafter"/>
</dbReference>
<dbReference type="Proteomes" id="UP000813824">
    <property type="component" value="Unassembled WGS sequence"/>
</dbReference>
<evidence type="ECO:0000256" key="1">
    <source>
        <dbReference type="ARBA" id="ARBA00023002"/>
    </source>
</evidence>
<dbReference type="EMBL" id="JAEVFJ010000014">
    <property type="protein sequence ID" value="KAH8100852.1"/>
    <property type="molecule type" value="Genomic_DNA"/>
</dbReference>
<sequence length="330" mass="36952">MAASSGNKLILVTGVTGFVGAHVLDELLRHGYRVRATTRSKAKGDEMLKARPDTADRLEFVVVGDLTAPDGFDVAAKGVDGIIHCAAPVALKFEDSEKEVILPIIQGTMAMINAAAQEPKVKRLVITSSFTAVLDVSRGWQADWTYTAEHWNPVTYDEAKASKDIVAYRGAKKYAELYAWNYIRDKKPHFDLVTVIPPMVLIWSHFTSHLRHLWAIASGMDYPEQRVPFWVDVRDLALAHVLALEKPEASNRRFTVTAPEKFSHEAAANIMREEFAWAKDVVKTEKSRPCPESFKMDGWTASKDLGFTYKTFKETVADSVKQFKGIAERH</sequence>
<organism evidence="4 5">
    <name type="scientific">Cristinia sonorae</name>
    <dbReference type="NCBI Taxonomy" id="1940300"/>
    <lineage>
        <taxon>Eukaryota</taxon>
        <taxon>Fungi</taxon>
        <taxon>Dikarya</taxon>
        <taxon>Basidiomycota</taxon>
        <taxon>Agaricomycotina</taxon>
        <taxon>Agaricomycetes</taxon>
        <taxon>Agaricomycetidae</taxon>
        <taxon>Agaricales</taxon>
        <taxon>Pleurotineae</taxon>
        <taxon>Stephanosporaceae</taxon>
        <taxon>Cristinia</taxon>
    </lineage>
</organism>
<proteinExistence type="inferred from homology"/>
<keyword evidence="1" id="KW-0560">Oxidoreductase</keyword>
<evidence type="ECO:0000313" key="4">
    <source>
        <dbReference type="EMBL" id="KAH8100852.1"/>
    </source>
</evidence>
<evidence type="ECO:0000256" key="2">
    <source>
        <dbReference type="ARBA" id="ARBA00023445"/>
    </source>
</evidence>
<feature type="domain" description="Ketoreductase" evidence="3">
    <location>
        <begin position="8"/>
        <end position="157"/>
    </location>
</feature>
<dbReference type="PANTHER" id="PTHR10366:SF579">
    <property type="entry name" value="3-BETA HYDROXYSTEROID DEHYDROGENASE_ISOMERASE FAMILY PROTEIN (AFU_ORTHOLOGUE AFUA_3G02250)"/>
    <property type="match status" value="1"/>
</dbReference>
<keyword evidence="5" id="KW-1185">Reference proteome</keyword>
<dbReference type="SMART" id="SM00822">
    <property type="entry name" value="PKS_KR"/>
    <property type="match status" value="1"/>
</dbReference>
<comment type="caution">
    <text evidence="4">The sequence shown here is derived from an EMBL/GenBank/DDBJ whole genome shotgun (WGS) entry which is preliminary data.</text>
</comment>
<dbReference type="InterPro" id="IPR057326">
    <property type="entry name" value="KR_dom"/>
</dbReference>
<dbReference type="InterPro" id="IPR036291">
    <property type="entry name" value="NAD(P)-bd_dom_sf"/>
</dbReference>
<dbReference type="PANTHER" id="PTHR10366">
    <property type="entry name" value="NAD DEPENDENT EPIMERASE/DEHYDRATASE"/>
    <property type="match status" value="1"/>
</dbReference>
<accession>A0A8K0UR39</accession>
<dbReference type="OrthoDB" id="2735536at2759"/>
<evidence type="ECO:0000313" key="5">
    <source>
        <dbReference type="Proteomes" id="UP000813824"/>
    </source>
</evidence>
<dbReference type="AlphaFoldDB" id="A0A8K0UR39"/>
<evidence type="ECO:0000259" key="3">
    <source>
        <dbReference type="SMART" id="SM00822"/>
    </source>
</evidence>
<name>A0A8K0UR39_9AGAR</name>
<dbReference type="InterPro" id="IPR001509">
    <property type="entry name" value="Epimerase_deHydtase"/>
</dbReference>
<dbReference type="Gene3D" id="3.40.50.720">
    <property type="entry name" value="NAD(P)-binding Rossmann-like Domain"/>
    <property type="match status" value="1"/>
</dbReference>
<dbReference type="InterPro" id="IPR050425">
    <property type="entry name" value="NAD(P)_dehydrat-like"/>
</dbReference>
<protein>
    <submittedName>
        <fullName evidence="4">NAD dependent epimerase/dehydratase</fullName>
    </submittedName>
</protein>
<comment type="similarity">
    <text evidence="2">Belongs to the NAD(P)-dependent epimerase/dehydratase family. Dihydroflavonol-4-reductase subfamily.</text>
</comment>
<reference evidence="4" key="1">
    <citation type="journal article" date="2021" name="New Phytol.">
        <title>Evolutionary innovations through gain and loss of genes in the ectomycorrhizal Boletales.</title>
        <authorList>
            <person name="Wu G."/>
            <person name="Miyauchi S."/>
            <person name="Morin E."/>
            <person name="Kuo A."/>
            <person name="Drula E."/>
            <person name="Varga T."/>
            <person name="Kohler A."/>
            <person name="Feng B."/>
            <person name="Cao Y."/>
            <person name="Lipzen A."/>
            <person name="Daum C."/>
            <person name="Hundley H."/>
            <person name="Pangilinan J."/>
            <person name="Johnson J."/>
            <person name="Barry K."/>
            <person name="LaButti K."/>
            <person name="Ng V."/>
            <person name="Ahrendt S."/>
            <person name="Min B."/>
            <person name="Choi I.G."/>
            <person name="Park H."/>
            <person name="Plett J.M."/>
            <person name="Magnuson J."/>
            <person name="Spatafora J.W."/>
            <person name="Nagy L.G."/>
            <person name="Henrissat B."/>
            <person name="Grigoriev I.V."/>
            <person name="Yang Z.L."/>
            <person name="Xu J."/>
            <person name="Martin F.M."/>
        </authorList>
    </citation>
    <scope>NUCLEOTIDE SEQUENCE</scope>
    <source>
        <strain evidence="4">KKN 215</strain>
    </source>
</reference>
<dbReference type="SUPFAM" id="SSF51735">
    <property type="entry name" value="NAD(P)-binding Rossmann-fold domains"/>
    <property type="match status" value="1"/>
</dbReference>
<dbReference type="Pfam" id="PF01370">
    <property type="entry name" value="Epimerase"/>
    <property type="match status" value="1"/>
</dbReference>
<gene>
    <name evidence="4" type="ORF">BXZ70DRAFT_1000109</name>
</gene>